<gene>
    <name evidence="1" type="ORF">RCL2_000642000</name>
</gene>
<dbReference type="OrthoDB" id="2343858at2759"/>
<name>A0A8H3L082_9GLOM</name>
<dbReference type="AlphaFoldDB" id="A0A8H3L082"/>
<accession>A0A8H3L082</accession>
<proteinExistence type="predicted"/>
<sequence length="138" mass="15700">MGVYIKNELKGNKLTSALGLKKHVFPSTPPEVPYSKYMRVERNKFVLGEHIMLNSRCKLIHDNGESVTENITIDFAEKKNDGTEKLRPLVKFLHLRSSPKGIVYGFSAQDVLIKTSYLQMIEIIEIDCDAYKVKGDIL</sequence>
<reference evidence="1" key="1">
    <citation type="submission" date="2019-10" db="EMBL/GenBank/DDBJ databases">
        <title>Conservation and host-specific expression of non-tandemly repeated heterogenous ribosome RNA gene in arbuscular mycorrhizal fungi.</title>
        <authorList>
            <person name="Maeda T."/>
            <person name="Kobayashi Y."/>
            <person name="Nakagawa T."/>
            <person name="Ezawa T."/>
            <person name="Yamaguchi K."/>
            <person name="Bino T."/>
            <person name="Nishimoto Y."/>
            <person name="Shigenobu S."/>
            <person name="Kawaguchi M."/>
        </authorList>
    </citation>
    <scope>NUCLEOTIDE SEQUENCE</scope>
    <source>
        <strain evidence="1">HR1</strain>
    </source>
</reference>
<organism evidence="1 2">
    <name type="scientific">Rhizophagus clarus</name>
    <dbReference type="NCBI Taxonomy" id="94130"/>
    <lineage>
        <taxon>Eukaryota</taxon>
        <taxon>Fungi</taxon>
        <taxon>Fungi incertae sedis</taxon>
        <taxon>Mucoromycota</taxon>
        <taxon>Glomeromycotina</taxon>
        <taxon>Glomeromycetes</taxon>
        <taxon>Glomerales</taxon>
        <taxon>Glomeraceae</taxon>
        <taxon>Rhizophagus</taxon>
    </lineage>
</organism>
<evidence type="ECO:0000313" key="2">
    <source>
        <dbReference type="Proteomes" id="UP000615446"/>
    </source>
</evidence>
<protein>
    <submittedName>
        <fullName evidence="1">Uncharacterized protein</fullName>
    </submittedName>
</protein>
<evidence type="ECO:0000313" key="1">
    <source>
        <dbReference type="EMBL" id="GES79107.1"/>
    </source>
</evidence>
<dbReference type="Proteomes" id="UP000615446">
    <property type="component" value="Unassembled WGS sequence"/>
</dbReference>
<dbReference type="EMBL" id="BLAL01000043">
    <property type="protein sequence ID" value="GES79107.1"/>
    <property type="molecule type" value="Genomic_DNA"/>
</dbReference>
<comment type="caution">
    <text evidence="1">The sequence shown here is derived from an EMBL/GenBank/DDBJ whole genome shotgun (WGS) entry which is preliminary data.</text>
</comment>